<proteinExistence type="predicted"/>
<dbReference type="Proteomes" id="UP001374599">
    <property type="component" value="Unassembled WGS sequence"/>
</dbReference>
<organism evidence="1 2">
    <name type="scientific">Vallitalea maricola</name>
    <dbReference type="NCBI Taxonomy" id="3074433"/>
    <lineage>
        <taxon>Bacteria</taxon>
        <taxon>Bacillati</taxon>
        <taxon>Bacillota</taxon>
        <taxon>Clostridia</taxon>
        <taxon>Lachnospirales</taxon>
        <taxon>Vallitaleaceae</taxon>
        <taxon>Vallitalea</taxon>
    </lineage>
</organism>
<keyword evidence="2" id="KW-1185">Reference proteome</keyword>
<accession>A0ACB5URI0</accession>
<comment type="caution">
    <text evidence="1">The sequence shown here is derived from an EMBL/GenBank/DDBJ whole genome shotgun (WGS) entry which is preliminary data.</text>
</comment>
<reference evidence="1" key="1">
    <citation type="submission" date="2023-09" db="EMBL/GenBank/DDBJ databases">
        <title>Vallitalea sediminicola and Vallitalea maricola sp. nov., anaerobic bacteria isolated from marine sediment.</title>
        <authorList>
            <person name="Hirano S."/>
            <person name="Maeda A."/>
            <person name="Terahara T."/>
            <person name="Mori K."/>
            <person name="Hamada M."/>
            <person name="Matsumoto R."/>
            <person name="Kobayashi T."/>
        </authorList>
    </citation>
    <scope>NUCLEOTIDE SEQUENCE</scope>
    <source>
        <strain evidence="1">AN17-2</strain>
    </source>
</reference>
<protein>
    <submittedName>
        <fullName evidence="1">Uncharacterized protein</fullName>
    </submittedName>
</protein>
<evidence type="ECO:0000313" key="1">
    <source>
        <dbReference type="EMBL" id="GMQ65151.1"/>
    </source>
</evidence>
<evidence type="ECO:0000313" key="2">
    <source>
        <dbReference type="Proteomes" id="UP001374599"/>
    </source>
</evidence>
<sequence length="168" mass="19420">MSCSIFLLPLELLVIPITLPIEIAKEIASEKRQAKSLERIKETKSKLEKQKNTTAKEAPTIFTDYGILFETLDEYGAHPSSIGNGNIKCSIDNCDIAFIFTDNQYYVRLNEDNYHLVEKYLSNIYDSYRKNVQENTYNKIKENLKSKQMKIEKEEILEDDSIVLTVNI</sequence>
<gene>
    <name evidence="1" type="ORF">AN2V17_43930</name>
</gene>
<dbReference type="EMBL" id="BTPU01000099">
    <property type="protein sequence ID" value="GMQ65151.1"/>
    <property type="molecule type" value="Genomic_DNA"/>
</dbReference>
<name>A0ACB5URI0_9FIRM</name>